<dbReference type="STRING" id="640948.SAMN05216238_10452"/>
<evidence type="ECO:0000313" key="3">
    <source>
        <dbReference type="Proteomes" id="UP000199474"/>
    </source>
</evidence>
<accession>A0A1I1V4P7</accession>
<dbReference type="AlphaFoldDB" id="A0A1I1V4P7"/>
<dbReference type="Pfam" id="PF17932">
    <property type="entry name" value="TetR_C_24"/>
    <property type="match status" value="1"/>
</dbReference>
<protein>
    <recommendedName>
        <fullName evidence="1">HTH-type transcriptional repressor KstR2 C-terminal domain-containing protein</fullName>
    </recommendedName>
</protein>
<name>A0A1I1V4P7_9BACI</name>
<gene>
    <name evidence="2" type="ORF">SAMN05216238_10452</name>
</gene>
<dbReference type="InterPro" id="IPR041490">
    <property type="entry name" value="KstR2_TetR_C"/>
</dbReference>
<sequence length="160" mass="18510">MIHDEFITYALEKATIANDTYSDPIKKLQAIIKDFVKTFGIYKAHISVFYQENIYLKPEYEVSIKKKRDQFKQIMINAVHEGKKTGVFRDDLQVEITAMGILGMVNWTYKWYKDSGAKSIEEIGSIYVDLILRAVMKPDSNNGVTYREQLIESVKKDLGE</sequence>
<dbReference type="EMBL" id="FOMR01000004">
    <property type="protein sequence ID" value="SFD78007.1"/>
    <property type="molecule type" value="Genomic_DNA"/>
</dbReference>
<reference evidence="3" key="1">
    <citation type="submission" date="2016-10" db="EMBL/GenBank/DDBJ databases">
        <authorList>
            <person name="Varghese N."/>
            <person name="Submissions S."/>
        </authorList>
    </citation>
    <scope>NUCLEOTIDE SEQUENCE [LARGE SCALE GENOMIC DNA]</scope>
    <source>
        <strain evidence="3">DSM 22530</strain>
    </source>
</reference>
<evidence type="ECO:0000259" key="1">
    <source>
        <dbReference type="Pfam" id="PF17932"/>
    </source>
</evidence>
<evidence type="ECO:0000313" key="2">
    <source>
        <dbReference type="EMBL" id="SFD78007.1"/>
    </source>
</evidence>
<keyword evidence="3" id="KW-1185">Reference proteome</keyword>
<dbReference type="SUPFAM" id="SSF48498">
    <property type="entry name" value="Tetracyclin repressor-like, C-terminal domain"/>
    <property type="match status" value="1"/>
</dbReference>
<organism evidence="2 3">
    <name type="scientific">Lentibacillus persicus</name>
    <dbReference type="NCBI Taxonomy" id="640948"/>
    <lineage>
        <taxon>Bacteria</taxon>
        <taxon>Bacillati</taxon>
        <taxon>Bacillota</taxon>
        <taxon>Bacilli</taxon>
        <taxon>Bacillales</taxon>
        <taxon>Bacillaceae</taxon>
        <taxon>Lentibacillus</taxon>
    </lineage>
</organism>
<proteinExistence type="predicted"/>
<feature type="domain" description="HTH-type transcriptional repressor KstR2 C-terminal" evidence="1">
    <location>
        <begin position="22"/>
        <end position="135"/>
    </location>
</feature>
<dbReference type="InterPro" id="IPR036271">
    <property type="entry name" value="Tet_transcr_reg_TetR-rel_C_sf"/>
</dbReference>
<dbReference type="Proteomes" id="UP000199474">
    <property type="component" value="Unassembled WGS sequence"/>
</dbReference>
<dbReference type="Gene3D" id="1.10.357.10">
    <property type="entry name" value="Tetracycline Repressor, domain 2"/>
    <property type="match status" value="1"/>
</dbReference>